<organism evidence="1 2">
    <name type="scientific">Plantactinospora solaniradicis</name>
    <dbReference type="NCBI Taxonomy" id="1723736"/>
    <lineage>
        <taxon>Bacteria</taxon>
        <taxon>Bacillati</taxon>
        <taxon>Actinomycetota</taxon>
        <taxon>Actinomycetes</taxon>
        <taxon>Micromonosporales</taxon>
        <taxon>Micromonosporaceae</taxon>
        <taxon>Plantactinospora</taxon>
    </lineage>
</organism>
<protein>
    <recommendedName>
        <fullName evidence="3">Ribosomal protein L7/L12 C-terminal domain-containing protein</fullName>
    </recommendedName>
</protein>
<evidence type="ECO:0008006" key="3">
    <source>
        <dbReference type="Google" id="ProtNLM"/>
    </source>
</evidence>
<dbReference type="Proteomes" id="UP001596203">
    <property type="component" value="Unassembled WGS sequence"/>
</dbReference>
<dbReference type="InterPro" id="IPR014719">
    <property type="entry name" value="Ribosomal_bL12_C/ClpS-like"/>
</dbReference>
<dbReference type="Gene3D" id="3.30.1390.10">
    <property type="match status" value="1"/>
</dbReference>
<evidence type="ECO:0000313" key="1">
    <source>
        <dbReference type="EMBL" id="MFC6017050.1"/>
    </source>
</evidence>
<keyword evidence="2" id="KW-1185">Reference proteome</keyword>
<dbReference type="RefSeq" id="WP_377421033.1">
    <property type="nucleotide sequence ID" value="NZ_JBHSPR010000010.1"/>
</dbReference>
<comment type="caution">
    <text evidence="1">The sequence shown here is derived from an EMBL/GenBank/DDBJ whole genome shotgun (WGS) entry which is preliminary data.</text>
</comment>
<reference evidence="2" key="1">
    <citation type="journal article" date="2019" name="Int. J. Syst. Evol. Microbiol.">
        <title>The Global Catalogue of Microorganisms (GCM) 10K type strain sequencing project: providing services to taxonomists for standard genome sequencing and annotation.</title>
        <authorList>
            <consortium name="The Broad Institute Genomics Platform"/>
            <consortium name="The Broad Institute Genome Sequencing Center for Infectious Disease"/>
            <person name="Wu L."/>
            <person name="Ma J."/>
        </authorList>
    </citation>
    <scope>NUCLEOTIDE SEQUENCE [LARGE SCALE GENOMIC DNA]</scope>
    <source>
        <strain evidence="2">ZS-35-S2</strain>
    </source>
</reference>
<name>A0ABW1K5Y1_9ACTN</name>
<proteinExistence type="predicted"/>
<evidence type="ECO:0000313" key="2">
    <source>
        <dbReference type="Proteomes" id="UP001596203"/>
    </source>
</evidence>
<dbReference type="EMBL" id="JBHSPR010000010">
    <property type="protein sequence ID" value="MFC6017050.1"/>
    <property type="molecule type" value="Genomic_DNA"/>
</dbReference>
<gene>
    <name evidence="1" type="ORF">ACFP2T_12650</name>
</gene>
<sequence length="101" mass="11303">MDSWAFLIVGLPALLILLAESSSAARRQRDTSVRLARIERKLQLVVDHLGIVEPEPALPEVLRHLQNGKKIHAIKAYRQATGESLRDAKDAVERMAEQRGL</sequence>
<accession>A0ABW1K5Y1</accession>